<dbReference type="PANTHER" id="PTHR30481:SF4">
    <property type="entry name" value="SITE-SPECIFIC DNA-METHYLTRANSFERASE (ADENINE-SPECIFIC)"/>
    <property type="match status" value="1"/>
</dbReference>
<keyword evidence="3" id="KW-0949">S-adenosyl-L-methionine</keyword>
<name>A0A1H0H299_9BACT</name>
<dbReference type="OrthoDB" id="9805629at2"/>
<evidence type="ECO:0000256" key="3">
    <source>
        <dbReference type="ARBA" id="ARBA00022691"/>
    </source>
</evidence>
<reference evidence="5" key="1">
    <citation type="submission" date="2016-10" db="EMBL/GenBank/DDBJ databases">
        <authorList>
            <person name="de Groot N.N."/>
        </authorList>
    </citation>
    <scope>NUCLEOTIDE SEQUENCE [LARGE SCALE GENOMIC DNA]</scope>
    <source>
        <strain evidence="5">BP1-145</strain>
    </source>
</reference>
<dbReference type="SUPFAM" id="SSF53335">
    <property type="entry name" value="S-adenosyl-L-methionine-dependent methyltransferases"/>
    <property type="match status" value="1"/>
</dbReference>
<accession>A0A1H0H299</accession>
<dbReference type="GO" id="GO:0006298">
    <property type="term" value="P:mismatch repair"/>
    <property type="evidence" value="ECO:0007669"/>
    <property type="project" value="TreeGrafter"/>
</dbReference>
<proteinExistence type="predicted"/>
<sequence>MRPVKTPITYYGGKQQMIKTILPMIPPHRIYCEPFFGGGAVFFAKGPSYLEAINDINDNLITFYKQVQTNYDALEERIKNTLHSETEWKKARKIWLGADCQDIDKAWAVWMLTNVSFSGSPDGGWKWCNGSGGSHSGRVMRNKRDSFTDALYERLKDVQISCRDALLCIEQRDTPETFFYLDPPYPGSEQKHYHGFTEENLEELLHRLESIKGKFILSQFMTATLEKYIEKNHWNYKSVDMNMNVANFDRNGGGVKEES</sequence>
<dbReference type="InterPro" id="IPR029063">
    <property type="entry name" value="SAM-dependent_MTases_sf"/>
</dbReference>
<dbReference type="Gene3D" id="3.40.50.150">
    <property type="entry name" value="Vaccinia Virus protein VP39"/>
    <property type="match status" value="2"/>
</dbReference>
<dbReference type="GO" id="GO:1904047">
    <property type="term" value="F:S-adenosyl-L-methionine binding"/>
    <property type="evidence" value="ECO:0007669"/>
    <property type="project" value="TreeGrafter"/>
</dbReference>
<keyword evidence="1 4" id="KW-0489">Methyltransferase</keyword>
<dbReference type="GO" id="GO:0043565">
    <property type="term" value="F:sequence-specific DNA binding"/>
    <property type="evidence" value="ECO:0007669"/>
    <property type="project" value="TreeGrafter"/>
</dbReference>
<dbReference type="InterPro" id="IPR012263">
    <property type="entry name" value="M_m6A_EcoRV"/>
</dbReference>
<dbReference type="GO" id="GO:0009007">
    <property type="term" value="F:site-specific DNA-methyltransferase (adenine-specific) activity"/>
    <property type="evidence" value="ECO:0007669"/>
    <property type="project" value="UniProtKB-EC"/>
</dbReference>
<protein>
    <submittedName>
        <fullName evidence="4">DNA adenine methylase</fullName>
    </submittedName>
</protein>
<dbReference type="EMBL" id="FNIW01000010">
    <property type="protein sequence ID" value="SDO13268.1"/>
    <property type="molecule type" value="Genomic_DNA"/>
</dbReference>
<dbReference type="GO" id="GO:0032259">
    <property type="term" value="P:methylation"/>
    <property type="evidence" value="ECO:0007669"/>
    <property type="project" value="UniProtKB-KW"/>
</dbReference>
<dbReference type="RefSeq" id="WP_091853594.1">
    <property type="nucleotide sequence ID" value="NZ_FNIW01000010.1"/>
</dbReference>
<keyword evidence="2" id="KW-0808">Transferase</keyword>
<dbReference type="Pfam" id="PF02086">
    <property type="entry name" value="MethyltransfD12"/>
    <property type="match status" value="2"/>
</dbReference>
<dbReference type="PRINTS" id="PR00505">
    <property type="entry name" value="D12N6MTFRASE"/>
</dbReference>
<dbReference type="InterPro" id="IPR012327">
    <property type="entry name" value="MeTrfase_D12"/>
</dbReference>
<evidence type="ECO:0000256" key="2">
    <source>
        <dbReference type="ARBA" id="ARBA00022679"/>
    </source>
</evidence>
<dbReference type="PANTHER" id="PTHR30481">
    <property type="entry name" value="DNA ADENINE METHYLASE"/>
    <property type="match status" value="1"/>
</dbReference>
<dbReference type="AlphaFoldDB" id="A0A1H0H299"/>
<evidence type="ECO:0000256" key="1">
    <source>
        <dbReference type="ARBA" id="ARBA00022603"/>
    </source>
</evidence>
<dbReference type="PIRSF" id="PIRSF000398">
    <property type="entry name" value="M_m6A_EcoRV"/>
    <property type="match status" value="1"/>
</dbReference>
<gene>
    <name evidence="4" type="ORF">SAMN04487900_11088</name>
</gene>
<comment type="caution">
    <text evidence="4">The sequence shown here is derived from an EMBL/GenBank/DDBJ whole genome shotgun (WGS) entry which is preliminary data.</text>
</comment>
<evidence type="ECO:0000313" key="5">
    <source>
        <dbReference type="Proteomes" id="UP000199134"/>
    </source>
</evidence>
<dbReference type="GO" id="GO:0009307">
    <property type="term" value="P:DNA restriction-modification system"/>
    <property type="evidence" value="ECO:0007669"/>
    <property type="project" value="InterPro"/>
</dbReference>
<organism evidence="4 5">
    <name type="scientific">Prevotella communis</name>
    <dbReference type="NCBI Taxonomy" id="2913614"/>
    <lineage>
        <taxon>Bacteria</taxon>
        <taxon>Pseudomonadati</taxon>
        <taxon>Bacteroidota</taxon>
        <taxon>Bacteroidia</taxon>
        <taxon>Bacteroidales</taxon>
        <taxon>Prevotellaceae</taxon>
        <taxon>Prevotella</taxon>
    </lineage>
</organism>
<evidence type="ECO:0000313" key="4">
    <source>
        <dbReference type="EMBL" id="SDO13268.1"/>
    </source>
</evidence>
<dbReference type="Proteomes" id="UP000199134">
    <property type="component" value="Unassembled WGS sequence"/>
</dbReference>